<keyword evidence="3" id="KW-1185">Reference proteome</keyword>
<dbReference type="KEGG" id="mcaa:R3L15_04070"/>
<evidence type="ECO:0000313" key="1">
    <source>
        <dbReference type="EMBL" id="WXA04217.1"/>
    </source>
</evidence>
<dbReference type="RefSeq" id="WP_338734109.1">
    <property type="nucleotide sequence ID" value="NZ_CP136924.1"/>
</dbReference>
<dbReference type="AlphaFoldDB" id="A0AAU6PB98"/>
<dbReference type="EMBL" id="CP136925">
    <property type="protein sequence ID" value="WXA14621.1"/>
    <property type="molecule type" value="Genomic_DNA"/>
</dbReference>
<accession>A0AAU6PB98</accession>
<organism evidence="2">
    <name type="scientific">Mangrovimonas cancribranchiae</name>
    <dbReference type="NCBI Taxonomy" id="3080055"/>
    <lineage>
        <taxon>Bacteria</taxon>
        <taxon>Pseudomonadati</taxon>
        <taxon>Bacteroidota</taxon>
        <taxon>Flavobacteriia</taxon>
        <taxon>Flavobacteriales</taxon>
        <taxon>Flavobacteriaceae</taxon>
        <taxon>Mangrovimonas</taxon>
    </lineage>
</organism>
<dbReference type="Proteomes" id="UP001368318">
    <property type="component" value="Chromosome"/>
</dbReference>
<name>A0AAU6PB98_9FLAO</name>
<gene>
    <name evidence="2" type="ORF">R3L15_04070</name>
    <name evidence="1" type="ORF">R3L16_03325</name>
</gene>
<protein>
    <submittedName>
        <fullName evidence="2">Insecticidal toxin complex protein</fullName>
    </submittedName>
</protein>
<evidence type="ECO:0000313" key="2">
    <source>
        <dbReference type="EMBL" id="WXA14621.1"/>
    </source>
</evidence>
<reference evidence="2 3" key="1">
    <citation type="submission" date="2023-10" db="EMBL/GenBank/DDBJ databases">
        <title>Culture-based analysis of two novel bacteria associated with mangrove crab gills.</title>
        <authorList>
            <person name="Yang X."/>
            <person name="Garuglieri E."/>
            <person name="Van Goethem M.W."/>
            <person name="Fusi M."/>
            <person name="Marasco R."/>
            <person name="Daffonchio D.G."/>
        </authorList>
    </citation>
    <scope>NUCLEOTIDE SEQUENCE</scope>
    <source>
        <strain evidence="2">UG2-1</strain>
        <strain evidence="1">UG2-2</strain>
        <strain evidence="3">UG2_2</strain>
    </source>
</reference>
<sequence length="238" mass="28578">MLYFFRCTILIITLFFVTPFFAKEWKSLHQYQKKTGKIELSLSDWLKKDRVKNTVVWQEANTHNLTHNLYNEYQTIRERRDFYLWYYKEIDAKGHEVVWPKMAHFISKKLRLTMAFPYKIFLGKSVKQYSEKGSKTVFDKAFTEMKRLFYSDNVLKGTLALNWDKAILKKEQYDWLVPVYETVDEKTKKTITNIAKGHCFYGVLVPKSIRFKGNLSNASERYNYALNDLRDYCKSHYK</sequence>
<evidence type="ECO:0000313" key="3">
    <source>
        <dbReference type="Proteomes" id="UP001368318"/>
    </source>
</evidence>
<proteinExistence type="predicted"/>
<dbReference type="EMBL" id="CP136924">
    <property type="protein sequence ID" value="WXA04217.1"/>
    <property type="molecule type" value="Genomic_DNA"/>
</dbReference>